<dbReference type="InterPro" id="IPR036034">
    <property type="entry name" value="PDZ_sf"/>
</dbReference>
<feature type="domain" description="PDZ" evidence="1">
    <location>
        <begin position="748"/>
        <end position="817"/>
    </location>
</feature>
<dbReference type="PRINTS" id="PR00834">
    <property type="entry name" value="PROTEASES2C"/>
</dbReference>
<organism evidence="2 3">
    <name type="scientific">Granulosicoccus antarcticus IMCC3135</name>
    <dbReference type="NCBI Taxonomy" id="1192854"/>
    <lineage>
        <taxon>Bacteria</taxon>
        <taxon>Pseudomonadati</taxon>
        <taxon>Pseudomonadota</taxon>
        <taxon>Gammaproteobacteria</taxon>
        <taxon>Chromatiales</taxon>
        <taxon>Granulosicoccaceae</taxon>
        <taxon>Granulosicoccus</taxon>
    </lineage>
</organism>
<feature type="domain" description="PDZ" evidence="1">
    <location>
        <begin position="292"/>
        <end position="355"/>
    </location>
</feature>
<keyword evidence="2" id="KW-0378">Hydrolase</keyword>
<evidence type="ECO:0000259" key="1">
    <source>
        <dbReference type="SMART" id="SM00228"/>
    </source>
</evidence>
<dbReference type="EMBL" id="CP018632">
    <property type="protein sequence ID" value="ASJ72413.1"/>
    <property type="molecule type" value="Genomic_DNA"/>
</dbReference>
<dbReference type="SMART" id="SM00228">
    <property type="entry name" value="PDZ"/>
    <property type="match status" value="2"/>
</dbReference>
<dbReference type="Gene3D" id="2.30.42.10">
    <property type="match status" value="3"/>
</dbReference>
<dbReference type="Pfam" id="PF13365">
    <property type="entry name" value="Trypsin_2"/>
    <property type="match status" value="1"/>
</dbReference>
<dbReference type="InterPro" id="IPR009003">
    <property type="entry name" value="Peptidase_S1_PA"/>
</dbReference>
<gene>
    <name evidence="2" type="primary">htrB</name>
    <name evidence="2" type="ORF">IMCC3135_11615</name>
</gene>
<dbReference type="Gene3D" id="2.40.10.120">
    <property type="match status" value="1"/>
</dbReference>
<dbReference type="InterPro" id="IPR001940">
    <property type="entry name" value="Peptidase_S1C"/>
</dbReference>
<keyword evidence="3" id="KW-1185">Reference proteome</keyword>
<dbReference type="InterPro" id="IPR043504">
    <property type="entry name" value="Peptidase_S1_PA_chymotrypsin"/>
</dbReference>
<dbReference type="Pfam" id="PF12812">
    <property type="entry name" value="PDZ_1"/>
    <property type="match status" value="2"/>
</dbReference>
<reference evidence="2 3" key="1">
    <citation type="submission" date="2016-12" db="EMBL/GenBank/DDBJ databases">
        <authorList>
            <person name="Song W.-J."/>
            <person name="Kurnit D.M."/>
        </authorList>
    </citation>
    <scope>NUCLEOTIDE SEQUENCE [LARGE SCALE GENOMIC DNA]</scope>
    <source>
        <strain evidence="2 3">IMCC3135</strain>
    </source>
</reference>
<keyword evidence="2" id="KW-0645">Protease</keyword>
<dbReference type="GO" id="GO:0006508">
    <property type="term" value="P:proteolysis"/>
    <property type="evidence" value="ECO:0007669"/>
    <property type="project" value="UniProtKB-KW"/>
</dbReference>
<dbReference type="InterPro" id="IPR025926">
    <property type="entry name" value="PDZ-like_dom"/>
</dbReference>
<accession>A0A2Z2NMI2</accession>
<sequence>MTFHVTNCQIAGKSRQLVLSLSLLSCLFGSLGVSILPSTAQAASEEDNWARTVSRVADSVVSLQLSQLRNFDDNEQGGSSATGFVVDAERGIILTNRHVVGSGPIRISATFQNQERVDAVPLYRDPIHDFGFIRYKPADLKYATPESLQLRPEKVSTGMNIRVIGSDGGEQLSILPGTIARLDREVPSYGRYGYNDFNTFYLQAASGTSGGSSGSPVIDLDGDVVALNAAANTKTASSFFLPLARIQYALKKLQANEPIDRGGFETLFEHQPFRELRRLGLDEDTESLVRATNYGTTGMLTVEQVITGGIADGLLQPGDILVSIDKAMVTDFLSLETLLDASIEQTLEVELIRQGERTTSRVSVVDLNALAPHKFLELGDTILQNMSIQHARAMNLPRKGVIVMRPGYALTSANVPQGALITELEDMPIEDIDGFLAALNQSRNKDKKRVRYIVPGREFSSELAQIQIDTHWFGQRACTRVDDVRFWDCSVVTLAEPEPDSSKQLVSVPNYKDALLDKVAPAMVHVDFDIPYSVDNVYARHFKGVGIVIDKQAGLVAVDRNTVPIALGDVELTFFGSLVVPATVVFLHPRHNVALVQYDASLLADAQFDALTLSELETELPQNLTMVGYRADGTFRRHAIDDISHLTIGFSAPGLPRFQQASLDVYGVPNVPPSLGGPLVDENGDVHAVYMSFAYEKDRQISQREWAMPAAVIRESLRMYRSQQPYYSLDAHLSYQPLSLARQYGLPDSWLLRYNELPSEMRRVLSVSRQLPDTDAAEKLRSGDVLLAIDGELVSELFVAETLSQRSELELTILRAGKVIQVLLKPSMLDTRGTQRIVSWAGATFENVFSDIAYQKSVSFPGVYIADTEDGSPALWDSLYRNRFVVAVDGSPVNDLDDFLTLVSQREQDQITRLTVVSMSGRKQIVTVQPEYNFWPTFEVSQSPETGWQRIEHGVVTPQ</sequence>
<dbReference type="GO" id="GO:0004252">
    <property type="term" value="F:serine-type endopeptidase activity"/>
    <property type="evidence" value="ECO:0007669"/>
    <property type="project" value="InterPro"/>
</dbReference>
<protein>
    <submittedName>
        <fullName evidence="2">Serine protease Do-like HtrB</fullName>
        <ecNumber evidence="2">3.4.21.107</ecNumber>
    </submittedName>
</protein>
<dbReference type="SUPFAM" id="SSF50156">
    <property type="entry name" value="PDZ domain-like"/>
    <property type="match status" value="3"/>
</dbReference>
<evidence type="ECO:0000313" key="2">
    <source>
        <dbReference type="EMBL" id="ASJ72413.1"/>
    </source>
</evidence>
<dbReference type="Proteomes" id="UP000250079">
    <property type="component" value="Chromosome"/>
</dbReference>
<dbReference type="KEGG" id="gai:IMCC3135_11615"/>
<dbReference type="SUPFAM" id="SSF50494">
    <property type="entry name" value="Trypsin-like serine proteases"/>
    <property type="match status" value="2"/>
</dbReference>
<dbReference type="AlphaFoldDB" id="A0A2Z2NMI2"/>
<evidence type="ECO:0000313" key="3">
    <source>
        <dbReference type="Proteomes" id="UP000250079"/>
    </source>
</evidence>
<dbReference type="Gene3D" id="2.40.10.10">
    <property type="entry name" value="Trypsin-like serine proteases"/>
    <property type="match status" value="2"/>
</dbReference>
<dbReference type="EC" id="3.4.21.107" evidence="2"/>
<proteinExistence type="predicted"/>
<dbReference type="PANTHER" id="PTHR46366">
    <property type="entry name" value="PRO-APOPTOTIC SERINE PROTEASE NMA111"/>
    <property type="match status" value="1"/>
</dbReference>
<dbReference type="PANTHER" id="PTHR46366:SF1">
    <property type="entry name" value="PDZ DOMAIN-CONTAINING PROTEIN C1685.05"/>
    <property type="match status" value="1"/>
</dbReference>
<name>A0A2Z2NMI2_9GAMM</name>
<dbReference type="InterPro" id="IPR001478">
    <property type="entry name" value="PDZ"/>
</dbReference>